<protein>
    <submittedName>
        <fullName evidence="2">Uncharacterized protein</fullName>
    </submittedName>
</protein>
<evidence type="ECO:0000256" key="1">
    <source>
        <dbReference type="SAM" id="MobiDB-lite"/>
    </source>
</evidence>
<feature type="compositionally biased region" description="Basic and acidic residues" evidence="1">
    <location>
        <begin position="123"/>
        <end position="132"/>
    </location>
</feature>
<organism evidence="2 3">
    <name type="scientific">Araneus ventricosus</name>
    <name type="common">Orbweaver spider</name>
    <name type="synonym">Epeira ventricosa</name>
    <dbReference type="NCBI Taxonomy" id="182803"/>
    <lineage>
        <taxon>Eukaryota</taxon>
        <taxon>Metazoa</taxon>
        <taxon>Ecdysozoa</taxon>
        <taxon>Arthropoda</taxon>
        <taxon>Chelicerata</taxon>
        <taxon>Arachnida</taxon>
        <taxon>Araneae</taxon>
        <taxon>Araneomorphae</taxon>
        <taxon>Entelegynae</taxon>
        <taxon>Araneoidea</taxon>
        <taxon>Araneidae</taxon>
        <taxon>Araneus</taxon>
    </lineage>
</organism>
<dbReference type="EMBL" id="BGPR01001593">
    <property type="protein sequence ID" value="GBM57445.1"/>
    <property type="molecule type" value="Genomic_DNA"/>
</dbReference>
<name>A0A4Y2GX88_ARAVE</name>
<reference evidence="2 3" key="1">
    <citation type="journal article" date="2019" name="Sci. Rep.">
        <title>Orb-weaving spider Araneus ventricosus genome elucidates the spidroin gene catalogue.</title>
        <authorList>
            <person name="Kono N."/>
            <person name="Nakamura H."/>
            <person name="Ohtoshi R."/>
            <person name="Moran D.A.P."/>
            <person name="Shinohara A."/>
            <person name="Yoshida Y."/>
            <person name="Fujiwara M."/>
            <person name="Mori M."/>
            <person name="Tomita M."/>
            <person name="Arakawa K."/>
        </authorList>
    </citation>
    <scope>NUCLEOTIDE SEQUENCE [LARGE SCALE GENOMIC DNA]</scope>
</reference>
<evidence type="ECO:0000313" key="3">
    <source>
        <dbReference type="Proteomes" id="UP000499080"/>
    </source>
</evidence>
<dbReference type="Proteomes" id="UP000499080">
    <property type="component" value="Unassembled WGS sequence"/>
</dbReference>
<accession>A0A4Y2GX88</accession>
<comment type="caution">
    <text evidence="2">The sequence shown here is derived from an EMBL/GenBank/DDBJ whole genome shotgun (WGS) entry which is preliminary data.</text>
</comment>
<proteinExistence type="predicted"/>
<evidence type="ECO:0000313" key="2">
    <source>
        <dbReference type="EMBL" id="GBM57445.1"/>
    </source>
</evidence>
<sequence>MSSSASSRRKCLNNPNTFCYTCGSFTIPSQMTNISTFVRKAYFAYFKVKIGDQYKSWAPHKVYKQCVESLRMWTKGRRDNFPFGIPMIWREPRDHSTIRSVPHLAEIPVTVFKELPSLEIQKYESGEDRSDTNDEDFEIEDNSVRKGFQQHELNDLARDLGLSEKASELLASRLHEKKLAFKRS</sequence>
<dbReference type="AlphaFoldDB" id="A0A4Y2GX88"/>
<feature type="region of interest" description="Disordered" evidence="1">
    <location>
        <begin position="123"/>
        <end position="146"/>
    </location>
</feature>
<keyword evidence="3" id="KW-1185">Reference proteome</keyword>
<gene>
    <name evidence="2" type="ORF">AVEN_24216_1</name>
</gene>